<dbReference type="AlphaFoldDB" id="K5WC43"/>
<feature type="compositionally biased region" description="Polar residues" evidence="1">
    <location>
        <begin position="86"/>
        <end position="99"/>
    </location>
</feature>
<dbReference type="KEGG" id="pco:PHACADRAFT_248186"/>
<organism evidence="2 3">
    <name type="scientific">Phanerochaete carnosa (strain HHB-10118-sp)</name>
    <name type="common">White-rot fungus</name>
    <name type="synonym">Peniophora carnosa</name>
    <dbReference type="NCBI Taxonomy" id="650164"/>
    <lineage>
        <taxon>Eukaryota</taxon>
        <taxon>Fungi</taxon>
        <taxon>Dikarya</taxon>
        <taxon>Basidiomycota</taxon>
        <taxon>Agaricomycotina</taxon>
        <taxon>Agaricomycetes</taxon>
        <taxon>Polyporales</taxon>
        <taxon>Phanerochaetaceae</taxon>
        <taxon>Phanerochaete</taxon>
    </lineage>
</organism>
<dbReference type="RefSeq" id="XP_007390928.1">
    <property type="nucleotide sequence ID" value="XM_007390866.1"/>
</dbReference>
<dbReference type="HOGENOM" id="CLU_2321149_0_0_1"/>
<evidence type="ECO:0000313" key="3">
    <source>
        <dbReference type="Proteomes" id="UP000008370"/>
    </source>
</evidence>
<evidence type="ECO:0000256" key="1">
    <source>
        <dbReference type="SAM" id="MobiDB-lite"/>
    </source>
</evidence>
<sequence>MASPTQTFEHAGFQPPLKMPVVPNRPGEHGSPSTTGRVLSPLTSSVIFIDDDRSINVAPPSYRGHDSQSSIPPSPGAQTTQTTQTGVSAAFSTRATCGV</sequence>
<dbReference type="Proteomes" id="UP000008370">
    <property type="component" value="Unassembled WGS sequence"/>
</dbReference>
<dbReference type="GeneID" id="18914279"/>
<feature type="region of interest" description="Disordered" evidence="1">
    <location>
        <begin position="56"/>
        <end position="99"/>
    </location>
</feature>
<feature type="region of interest" description="Disordered" evidence="1">
    <location>
        <begin position="1"/>
        <end position="39"/>
    </location>
</feature>
<name>K5WC43_PHACS</name>
<proteinExistence type="predicted"/>
<keyword evidence="3" id="KW-1185">Reference proteome</keyword>
<accession>K5WC43</accession>
<dbReference type="EMBL" id="JH930468">
    <property type="protein sequence ID" value="EKM61518.1"/>
    <property type="molecule type" value="Genomic_DNA"/>
</dbReference>
<dbReference type="InParanoid" id="K5WC43"/>
<reference evidence="2 3" key="1">
    <citation type="journal article" date="2012" name="BMC Genomics">
        <title>Comparative genomics of the white-rot fungi, Phanerochaete carnosa and P. chrysosporium, to elucidate the genetic basis of the distinct wood types they colonize.</title>
        <authorList>
            <person name="Suzuki H."/>
            <person name="MacDonald J."/>
            <person name="Syed K."/>
            <person name="Salamov A."/>
            <person name="Hori C."/>
            <person name="Aerts A."/>
            <person name="Henrissat B."/>
            <person name="Wiebenga A."/>
            <person name="vanKuyk P.A."/>
            <person name="Barry K."/>
            <person name="Lindquist E."/>
            <person name="LaButti K."/>
            <person name="Lapidus A."/>
            <person name="Lucas S."/>
            <person name="Coutinho P."/>
            <person name="Gong Y."/>
            <person name="Samejima M."/>
            <person name="Mahadevan R."/>
            <person name="Abou-Zaid M."/>
            <person name="de Vries R.P."/>
            <person name="Igarashi K."/>
            <person name="Yadav J.S."/>
            <person name="Grigoriev I.V."/>
            <person name="Master E.R."/>
        </authorList>
    </citation>
    <scope>NUCLEOTIDE SEQUENCE [LARGE SCALE GENOMIC DNA]</scope>
    <source>
        <strain evidence="2 3">HHB-10118-sp</strain>
    </source>
</reference>
<gene>
    <name evidence="2" type="ORF">PHACADRAFT_248186</name>
</gene>
<protein>
    <submittedName>
        <fullName evidence="2">Uncharacterized protein</fullName>
    </submittedName>
</protein>
<evidence type="ECO:0000313" key="2">
    <source>
        <dbReference type="EMBL" id="EKM61518.1"/>
    </source>
</evidence>